<evidence type="ECO:0000256" key="1">
    <source>
        <dbReference type="SAM" id="MobiDB-lite"/>
    </source>
</evidence>
<keyword evidence="3" id="KW-1185">Reference proteome</keyword>
<evidence type="ECO:0000313" key="3">
    <source>
        <dbReference type="Proteomes" id="UP000053958"/>
    </source>
</evidence>
<protein>
    <submittedName>
        <fullName evidence="2">Uncharacterized protein</fullName>
    </submittedName>
</protein>
<feature type="region of interest" description="Disordered" evidence="1">
    <location>
        <begin position="210"/>
        <end position="250"/>
    </location>
</feature>
<dbReference type="OrthoDB" id="5350396at2759"/>
<dbReference type="RefSeq" id="XP_013330508.1">
    <property type="nucleotide sequence ID" value="XM_013475054.1"/>
</dbReference>
<dbReference type="GeneID" id="25314431"/>
<dbReference type="STRING" id="1408163.A0A0F4Z1B8"/>
<dbReference type="Proteomes" id="UP000053958">
    <property type="component" value="Unassembled WGS sequence"/>
</dbReference>
<feature type="compositionally biased region" description="Basic and acidic residues" evidence="1">
    <location>
        <begin position="157"/>
        <end position="186"/>
    </location>
</feature>
<feature type="compositionally biased region" description="Acidic residues" evidence="1">
    <location>
        <begin position="123"/>
        <end position="133"/>
    </location>
</feature>
<proteinExistence type="predicted"/>
<feature type="compositionally biased region" description="Low complexity" evidence="1">
    <location>
        <begin position="55"/>
        <end position="64"/>
    </location>
</feature>
<feature type="compositionally biased region" description="Basic and acidic residues" evidence="1">
    <location>
        <begin position="1"/>
        <end position="23"/>
    </location>
</feature>
<gene>
    <name evidence="2" type="ORF">T310_2080</name>
</gene>
<comment type="caution">
    <text evidence="2">The sequence shown here is derived from an EMBL/GenBank/DDBJ whole genome shotgun (WGS) entry which is preliminary data.</text>
</comment>
<dbReference type="EMBL" id="LASV01000083">
    <property type="protein sequence ID" value="KKA23896.1"/>
    <property type="molecule type" value="Genomic_DNA"/>
</dbReference>
<feature type="region of interest" description="Disordered" evidence="1">
    <location>
        <begin position="1"/>
        <end position="186"/>
    </location>
</feature>
<dbReference type="AlphaFoldDB" id="A0A0F4Z1B8"/>
<name>A0A0F4Z1B8_RASE3</name>
<evidence type="ECO:0000313" key="2">
    <source>
        <dbReference type="EMBL" id="KKA23896.1"/>
    </source>
</evidence>
<sequence length="689" mass="77145">MSKPRTIKDFFKRPSFPLRRDEPVENDSSKAANPEDRAPATDQQSSPLSDPPSSLPSHLASSQSIESGPSLQLKESLLSAVNEAAHHDAGQQSFGNSAGTQRSSSVGGSFNSSQRIIKNGEEIVVDSEGEYTDSIESLESPEELLKKFTKSAPAPPDQKKDSEAKTVDSERTLRPRETSAKNRTDRIFMPEVPKPKYKFTLESLVTDAVDDEETEAGVARAKAALESRQKEGKEAPNETSSGDKSQSKEIREDVLTSAFAEEKDETDLQRLLNAVRRTEAFDQDKSWSFFSDQATTPSPPEFPRDSILPSSREAFLRGWTRRDLPLFFLCIGTKGTLEPASRERAFHSGILEFAFARDLLPDELIIWILHSIPSEPRDDLRHAYCRAIKDIDEVFRSLGAKPAALNLSERIISDSITRRHHQNPSRNPKYLLSVLEVLRDAADLFCNETREHALQILFRLALDTSLMKNSMITRICTSAFNTIQDVALQSQLLKHILPASSWIALFRCRLAVAFFIRDPSPLTEPPDAVLDLRRITHHLRDKRFDVKLYKDKRRGGYDYAELGATTSLLNVIIDLGRITPTFPDKEAENNFNADVDALAERIKRIFSAIEDSGASHLRRTEAKQSLEALHYRIVYSVRSKPPPKKSFFGPAGPEDWSGIGRSGSFMEKFLATKRDRAQGAEDTGSRDDT</sequence>
<reference evidence="2 3" key="1">
    <citation type="submission" date="2015-04" db="EMBL/GenBank/DDBJ databases">
        <authorList>
            <person name="Heijne W.H."/>
            <person name="Fedorova N.D."/>
            <person name="Nierman W.C."/>
            <person name="Vollebregt A.W."/>
            <person name="Zhao Z."/>
            <person name="Wu L."/>
            <person name="Kumar M."/>
            <person name="Stam H."/>
            <person name="van den Berg M.A."/>
            <person name="Pel H.J."/>
        </authorList>
    </citation>
    <scope>NUCLEOTIDE SEQUENCE [LARGE SCALE GENOMIC DNA]</scope>
    <source>
        <strain evidence="2 3">CBS 393.64</strain>
    </source>
</reference>
<feature type="compositionally biased region" description="Basic and acidic residues" evidence="1">
    <location>
        <begin position="223"/>
        <end position="236"/>
    </location>
</feature>
<feature type="compositionally biased region" description="Low complexity" evidence="1">
    <location>
        <begin position="103"/>
        <end position="113"/>
    </location>
</feature>
<organism evidence="2 3">
    <name type="scientific">Rasamsonia emersonii (strain ATCC 16479 / CBS 393.64 / IMI 116815)</name>
    <dbReference type="NCBI Taxonomy" id="1408163"/>
    <lineage>
        <taxon>Eukaryota</taxon>
        <taxon>Fungi</taxon>
        <taxon>Dikarya</taxon>
        <taxon>Ascomycota</taxon>
        <taxon>Pezizomycotina</taxon>
        <taxon>Eurotiomycetes</taxon>
        <taxon>Eurotiomycetidae</taxon>
        <taxon>Eurotiales</taxon>
        <taxon>Trichocomaceae</taxon>
        <taxon>Rasamsonia</taxon>
    </lineage>
</organism>
<accession>A0A0F4Z1B8</accession>
<feature type="compositionally biased region" description="Polar residues" evidence="1">
    <location>
        <begin position="90"/>
        <end position="102"/>
    </location>
</feature>